<protein>
    <recommendedName>
        <fullName evidence="10">Cilia- and flagella-associated protein 52</fullName>
    </recommendedName>
</protein>
<keyword evidence="4 13" id="KW-0853">WD repeat</keyword>
<dbReference type="EMBL" id="JASAOG010000006">
    <property type="protein sequence ID" value="KAK0067987.1"/>
    <property type="molecule type" value="Genomic_DNA"/>
</dbReference>
<evidence type="ECO:0000256" key="2">
    <source>
        <dbReference type="ARBA" id="ARBA00004496"/>
    </source>
</evidence>
<keyword evidence="5" id="KW-0677">Repeat</keyword>
<dbReference type="PROSITE" id="PS50294">
    <property type="entry name" value="WD_REPEATS_REGION"/>
    <property type="match status" value="1"/>
</dbReference>
<evidence type="ECO:0000256" key="4">
    <source>
        <dbReference type="ARBA" id="ARBA00022574"/>
    </source>
</evidence>
<keyword evidence="8" id="KW-0966">Cell projection</keyword>
<accession>A0AAD8C8P9</accession>
<sequence length="686" mass="75620">KAIRKMAAQCLQPFLNLSSQPNIVDETCLKNEVCELHLRQVIGFNGNVKKGLIVHTKGDHVIFPVGYSVVIEKLIGPDAGSQEILTGHTDTITAMALSTDGQFLVTGQQIAQEMKAPIILWDWCNRQKLMEFPLHKTRVEYLAFTCNNKYFISLGGQDDESVVFWCVLEKKPLCGKLATLKRTGIMRCVATSKVNEFSFASGGDSYGRIWTFDSSNKSLDNIELRFANNTRVIDCMEIVDNNPKNPLVFCGTTSGDVMVFHAVGGALQFVVPNKQIAGGITSLAYTRMLEDNVFCLLIGSGEGKMGYYTVTLSVGKGNLVSGAMAMYKGYKTWSSDRDNSAVTSISKIGAGHQFYIGTKNCQIYRFNLAKWTAELVRTCSNNRINSIAFPRASDELMVVGEFEFVRVFNLKILLEVRRYFRANRNCLVVMVSHDGTALFTGWDNGETIILGFEADDLSLKELYRIDNTQKQAVTAMALTSRSDLLVTGGNDAQCRVWKLVADLDCRGRKVRQGLLLYNFVDQAGPITMIKMSDTDKAFASTSIDGTAAIYDLNKGVRRLIVKVTNGLNAVDFLTDECQFIVCGSAGKIFIFDSTDGESLIELDGVKHGSVNCLEVEKKFRAIFVTVGEDRLVKLWHTEQGVVTHVGRAHSDDIICCRLGSCSSLLVSGGKDGTICIWDLPQGALQG</sequence>
<comment type="caution">
    <text evidence="14">The sequence shown here is derived from an EMBL/GenBank/DDBJ whole genome shotgun (WGS) entry which is preliminary data.</text>
</comment>
<evidence type="ECO:0000313" key="14">
    <source>
        <dbReference type="EMBL" id="KAK0067987.1"/>
    </source>
</evidence>
<dbReference type="InterPro" id="IPR050630">
    <property type="entry name" value="WD_repeat_EMAP"/>
</dbReference>
<dbReference type="AlphaFoldDB" id="A0AAD8C8P9"/>
<evidence type="ECO:0000256" key="7">
    <source>
        <dbReference type="ARBA" id="ARBA00023069"/>
    </source>
</evidence>
<evidence type="ECO:0000256" key="11">
    <source>
        <dbReference type="ARBA" id="ARBA00046056"/>
    </source>
</evidence>
<keyword evidence="15" id="KW-1185">Reference proteome</keyword>
<comment type="subcellular location">
    <subcellularLocation>
        <location evidence="1">Cell projection</location>
        <location evidence="1">Cilium</location>
        <location evidence="1">Flagellum</location>
    </subcellularLocation>
    <subcellularLocation>
        <location evidence="2">Cytoplasm</location>
    </subcellularLocation>
</comment>
<keyword evidence="6 14" id="KW-0282">Flagellum</keyword>
<dbReference type="PANTHER" id="PTHR13720">
    <property type="entry name" value="WD-40 REPEAT PROTEIN"/>
    <property type="match status" value="1"/>
</dbReference>
<dbReference type="PROSITE" id="PS50082">
    <property type="entry name" value="WD_REPEATS_2"/>
    <property type="match status" value="2"/>
</dbReference>
<evidence type="ECO:0000256" key="1">
    <source>
        <dbReference type="ARBA" id="ARBA00004230"/>
    </source>
</evidence>
<reference evidence="14" key="1">
    <citation type="journal article" date="2023" name="PLoS Negl. Trop. Dis.">
        <title>A genome sequence for Biomphalaria pfeifferi, the major vector snail for the human-infecting parasite Schistosoma mansoni.</title>
        <authorList>
            <person name="Bu L."/>
            <person name="Lu L."/>
            <person name="Laidemitt M.R."/>
            <person name="Zhang S.M."/>
            <person name="Mutuku M."/>
            <person name="Mkoji G."/>
            <person name="Steinauer M."/>
            <person name="Loker E.S."/>
        </authorList>
    </citation>
    <scope>NUCLEOTIDE SEQUENCE</scope>
    <source>
        <strain evidence="14">KasaAsao</strain>
    </source>
</reference>
<evidence type="ECO:0000256" key="8">
    <source>
        <dbReference type="ARBA" id="ARBA00023273"/>
    </source>
</evidence>
<comment type="subunit">
    <text evidence="12">Microtubule inner protein component of sperm flagellar doublet microtubules. Interacts with BRCA2. Interacts with the CCT chaperonin complex. Interacts with HSP70. Interacts with AK8. Interacts with CFAP45. Interacts with DNAI1. Interacts with IQDC.</text>
</comment>
<evidence type="ECO:0000313" key="15">
    <source>
        <dbReference type="Proteomes" id="UP001233172"/>
    </source>
</evidence>
<dbReference type="SMART" id="SM00320">
    <property type="entry name" value="WD40"/>
    <property type="match status" value="10"/>
</dbReference>
<dbReference type="PROSITE" id="PS00678">
    <property type="entry name" value="WD_REPEATS_1"/>
    <property type="match status" value="1"/>
</dbReference>
<dbReference type="InterPro" id="IPR015943">
    <property type="entry name" value="WD40/YVTN_repeat-like_dom_sf"/>
</dbReference>
<comment type="similarity">
    <text evidence="9">Belongs to the CFAP52 family.</text>
</comment>
<evidence type="ECO:0000256" key="10">
    <source>
        <dbReference type="ARBA" id="ARBA00029552"/>
    </source>
</evidence>
<evidence type="ECO:0000256" key="13">
    <source>
        <dbReference type="PROSITE-ProRule" id="PRU00221"/>
    </source>
</evidence>
<keyword evidence="7" id="KW-0969">Cilium</keyword>
<dbReference type="Gene3D" id="2.130.10.10">
    <property type="entry name" value="YVTN repeat-like/Quinoprotein amine dehydrogenase"/>
    <property type="match status" value="3"/>
</dbReference>
<dbReference type="SUPFAM" id="SSF50978">
    <property type="entry name" value="WD40 repeat-like"/>
    <property type="match status" value="2"/>
</dbReference>
<dbReference type="InterPro" id="IPR001680">
    <property type="entry name" value="WD40_rpt"/>
</dbReference>
<comment type="function">
    <text evidence="11">Microtubule inner protein (MIP) part of the dynein-decorated doublet microtubules (DMTs) in cilia axoneme. Important for proper ciliary and flagellar beating. May act in cooperation with CFAP45 and axonemal dynein subunit DNAH11. May play a role in cell growth and/or survival.</text>
</comment>
<dbReference type="InterPro" id="IPR019775">
    <property type="entry name" value="WD40_repeat_CS"/>
</dbReference>
<evidence type="ECO:0000256" key="5">
    <source>
        <dbReference type="ARBA" id="ARBA00022737"/>
    </source>
</evidence>
<dbReference type="Proteomes" id="UP001233172">
    <property type="component" value="Unassembled WGS sequence"/>
</dbReference>
<evidence type="ECO:0000256" key="12">
    <source>
        <dbReference type="ARBA" id="ARBA00047117"/>
    </source>
</evidence>
<gene>
    <name evidence="14" type="ORF">Bpfe_002828</name>
</gene>
<feature type="repeat" description="WD" evidence="13">
    <location>
        <begin position="646"/>
        <end position="686"/>
    </location>
</feature>
<reference evidence="14" key="2">
    <citation type="submission" date="2023-04" db="EMBL/GenBank/DDBJ databases">
        <authorList>
            <person name="Bu L."/>
            <person name="Lu L."/>
            <person name="Laidemitt M.R."/>
            <person name="Zhang S.M."/>
            <person name="Mutuku M."/>
            <person name="Mkoji G."/>
            <person name="Steinauer M."/>
            <person name="Loker E.S."/>
        </authorList>
    </citation>
    <scope>NUCLEOTIDE SEQUENCE</scope>
    <source>
        <strain evidence="14">KasaAsao</strain>
        <tissue evidence="14">Whole Snail</tissue>
    </source>
</reference>
<feature type="repeat" description="WD" evidence="13">
    <location>
        <begin position="466"/>
        <end position="499"/>
    </location>
</feature>
<dbReference type="Pfam" id="PF00400">
    <property type="entry name" value="WD40"/>
    <property type="match status" value="3"/>
</dbReference>
<evidence type="ECO:0000256" key="3">
    <source>
        <dbReference type="ARBA" id="ARBA00022490"/>
    </source>
</evidence>
<evidence type="ECO:0000256" key="9">
    <source>
        <dbReference type="ARBA" id="ARBA00029456"/>
    </source>
</evidence>
<dbReference type="GO" id="GO:0005930">
    <property type="term" value="C:axoneme"/>
    <property type="evidence" value="ECO:0007669"/>
    <property type="project" value="UniProtKB-ARBA"/>
</dbReference>
<dbReference type="InterPro" id="IPR036322">
    <property type="entry name" value="WD40_repeat_dom_sf"/>
</dbReference>
<dbReference type="GO" id="GO:0031514">
    <property type="term" value="C:motile cilium"/>
    <property type="evidence" value="ECO:0007669"/>
    <property type="project" value="UniProtKB-SubCell"/>
</dbReference>
<keyword evidence="3" id="KW-0963">Cytoplasm</keyword>
<organism evidence="14 15">
    <name type="scientific">Biomphalaria pfeifferi</name>
    <name type="common">Bloodfluke planorb</name>
    <name type="synonym">Freshwater snail</name>
    <dbReference type="NCBI Taxonomy" id="112525"/>
    <lineage>
        <taxon>Eukaryota</taxon>
        <taxon>Metazoa</taxon>
        <taxon>Spiralia</taxon>
        <taxon>Lophotrochozoa</taxon>
        <taxon>Mollusca</taxon>
        <taxon>Gastropoda</taxon>
        <taxon>Heterobranchia</taxon>
        <taxon>Euthyneura</taxon>
        <taxon>Panpulmonata</taxon>
        <taxon>Hygrophila</taxon>
        <taxon>Lymnaeoidea</taxon>
        <taxon>Planorbidae</taxon>
        <taxon>Biomphalaria</taxon>
    </lineage>
</organism>
<proteinExistence type="inferred from homology"/>
<name>A0AAD8C8P9_BIOPF</name>
<evidence type="ECO:0000256" key="6">
    <source>
        <dbReference type="ARBA" id="ARBA00022846"/>
    </source>
</evidence>
<dbReference type="PANTHER" id="PTHR13720:SF14">
    <property type="entry name" value="CILIA- AND FLAGELLA-ASSOCIATED PROTEIN 52"/>
    <property type="match status" value="1"/>
</dbReference>
<feature type="non-terminal residue" evidence="14">
    <location>
        <position position="1"/>
    </location>
</feature>